<dbReference type="Proteomes" id="UP001320148">
    <property type="component" value="Chromosome"/>
</dbReference>
<dbReference type="Gene3D" id="1.10.579.10">
    <property type="entry name" value="DNA Cyclobutane Dipyrimidine Photolyase, subunit A, domain 3"/>
    <property type="match status" value="1"/>
</dbReference>
<comment type="cofactor">
    <cofactor evidence="1">
        <name>(6R)-5,10-methylene-5,6,7,8-tetrahydrofolate</name>
        <dbReference type="ChEBI" id="CHEBI:15636"/>
    </cofactor>
</comment>
<dbReference type="InterPro" id="IPR036155">
    <property type="entry name" value="Crypto/Photolyase_N_sf"/>
</dbReference>
<dbReference type="Pfam" id="PF00875">
    <property type="entry name" value="DNA_photolyase"/>
    <property type="match status" value="1"/>
</dbReference>
<dbReference type="PANTHER" id="PTHR10211">
    <property type="entry name" value="DEOXYRIBODIPYRIMIDINE PHOTOLYASE"/>
    <property type="match status" value="1"/>
</dbReference>
<feature type="domain" description="Photolyase/cryptochrome alpha/beta" evidence="2">
    <location>
        <begin position="26"/>
        <end position="154"/>
    </location>
</feature>
<dbReference type="InterPro" id="IPR006050">
    <property type="entry name" value="DNA_photolyase_N"/>
</dbReference>
<dbReference type="InterPro" id="IPR052219">
    <property type="entry name" value="Photolyase_Class-2"/>
</dbReference>
<dbReference type="InterPro" id="IPR014729">
    <property type="entry name" value="Rossmann-like_a/b/a_fold"/>
</dbReference>
<accession>A0ABN6F1I6</accession>
<dbReference type="PANTHER" id="PTHR10211:SF0">
    <property type="entry name" value="DEOXYRIBODIPYRIMIDINE PHOTO-LYASE"/>
    <property type="match status" value="1"/>
</dbReference>
<dbReference type="Gene3D" id="1.25.40.80">
    <property type="match status" value="1"/>
</dbReference>
<protein>
    <submittedName>
        <fullName evidence="3">Deoxyribodipyrimidine photo-lyase</fullName>
    </submittedName>
</protein>
<evidence type="ECO:0000313" key="3">
    <source>
        <dbReference type="EMBL" id="BCS96327.1"/>
    </source>
</evidence>
<gene>
    <name evidence="3" type="primary">phrB</name>
    <name evidence="3" type="ORF">DSLASN_19590</name>
</gene>
<reference evidence="3 4" key="1">
    <citation type="submission" date="2021-02" db="EMBL/GenBank/DDBJ databases">
        <title>Complete genome of Desulfoluna sp. strain ASN36.</title>
        <authorList>
            <person name="Takahashi A."/>
            <person name="Kojima H."/>
            <person name="Fukui M."/>
        </authorList>
    </citation>
    <scope>NUCLEOTIDE SEQUENCE [LARGE SCALE GENOMIC DNA]</scope>
    <source>
        <strain evidence="3 4">ASN36</strain>
    </source>
</reference>
<proteinExistence type="predicted"/>
<name>A0ABN6F1I6_9BACT</name>
<evidence type="ECO:0000256" key="1">
    <source>
        <dbReference type="ARBA" id="ARBA00001932"/>
    </source>
</evidence>
<evidence type="ECO:0000259" key="2">
    <source>
        <dbReference type="PROSITE" id="PS51645"/>
    </source>
</evidence>
<dbReference type="InterPro" id="IPR036134">
    <property type="entry name" value="Crypto/Photolyase_FAD-like_sf"/>
</dbReference>
<keyword evidence="4" id="KW-1185">Reference proteome</keyword>
<dbReference type="RefSeq" id="WP_236892650.1">
    <property type="nucleotide sequence ID" value="NZ_AP024488.1"/>
</dbReference>
<organism evidence="3 4">
    <name type="scientific">Desulfoluna limicola</name>
    <dbReference type="NCBI Taxonomy" id="2810562"/>
    <lineage>
        <taxon>Bacteria</taxon>
        <taxon>Pseudomonadati</taxon>
        <taxon>Thermodesulfobacteriota</taxon>
        <taxon>Desulfobacteria</taxon>
        <taxon>Desulfobacterales</taxon>
        <taxon>Desulfolunaceae</taxon>
        <taxon>Desulfoluna</taxon>
    </lineage>
</organism>
<dbReference type="EMBL" id="AP024488">
    <property type="protein sequence ID" value="BCS96327.1"/>
    <property type="molecule type" value="Genomic_DNA"/>
</dbReference>
<evidence type="ECO:0000313" key="4">
    <source>
        <dbReference type="Proteomes" id="UP001320148"/>
    </source>
</evidence>
<sequence>MPISANPFVDITRIHRLSGVNPVPGRYVLYLMQQSQRTRFNHALEYAARQANDLALPLLVGFGLMEGYPEATARHYHFMMEGLCDVTKRLEDRGIGFAILQGSPVQTAATLGQNAALLVCDRGYLRHQRRWRKEMSESVPCPVVEIESDAVVPVECASGKREYAARTLRPKIERLLDRYLIGLSPTPVVTPFPSPLMPSERLDPFKGVPKSFKVDRDVGPVKRFKGGEDEALRRLRHFVWETLPRYATHRNKPEENAISEISPYLHFGQLSPLEAALTASHDGATHPEAVAVFLEELIVRRELAINYTWFEENYDTFEAATPAWAVETLAGRGTSKNLYAQEQLIACTTHDPYWNAAMAEMIHTGFMHNYMRMYWGKKILEWHADADEAYKTALYLNNRYFLDGRDPNSYAGVGWTFGLHDRAWPNQPGFGKVRSMKASGLKRKCNIEGYIERVEELVRKEKKRPPATKVGAP</sequence>
<dbReference type="SUPFAM" id="SSF52425">
    <property type="entry name" value="Cryptochrome/photolyase, N-terminal domain"/>
    <property type="match status" value="1"/>
</dbReference>
<dbReference type="PROSITE" id="PS51645">
    <property type="entry name" value="PHR_CRY_ALPHA_BETA"/>
    <property type="match status" value="1"/>
</dbReference>
<dbReference type="Gene3D" id="3.40.50.620">
    <property type="entry name" value="HUPs"/>
    <property type="match status" value="1"/>
</dbReference>
<dbReference type="SUPFAM" id="SSF48173">
    <property type="entry name" value="Cryptochrome/photolyase FAD-binding domain"/>
    <property type="match status" value="1"/>
</dbReference>